<dbReference type="FunFam" id="3.40.50.720:FF:000009">
    <property type="entry name" value="Fatty oxidation complex, alpha subunit"/>
    <property type="match status" value="1"/>
</dbReference>
<dbReference type="PROSITE" id="PS00067">
    <property type="entry name" value="3HCDH"/>
    <property type="match status" value="1"/>
</dbReference>
<name>A0A445MR45_9BACT</name>
<feature type="site" description="Important for catalytic activity" evidence="3">
    <location>
        <position position="146"/>
    </location>
</feature>
<feature type="domain" description="3-hydroxyacyl-CoA dehydrogenase NAD binding" evidence="5">
    <location>
        <begin position="6"/>
        <end position="188"/>
    </location>
</feature>
<dbReference type="InterPro" id="IPR006180">
    <property type="entry name" value="3-OHacyl-CoA_DH_CS"/>
</dbReference>
<evidence type="ECO:0000256" key="2">
    <source>
        <dbReference type="ARBA" id="ARBA00023002"/>
    </source>
</evidence>
<dbReference type="InterPro" id="IPR008927">
    <property type="entry name" value="6-PGluconate_DH-like_C_sf"/>
</dbReference>
<gene>
    <name evidence="6" type="ORF">PITCH_A1100027</name>
</gene>
<evidence type="ECO:0000256" key="1">
    <source>
        <dbReference type="ARBA" id="ARBA00009463"/>
    </source>
</evidence>
<dbReference type="AlphaFoldDB" id="A0A445MR45"/>
<dbReference type="Gene3D" id="1.10.1040.10">
    <property type="entry name" value="N-(1-d-carboxylethyl)-l-norvaline Dehydrogenase, domain 2"/>
    <property type="match status" value="1"/>
</dbReference>
<organism evidence="6">
    <name type="scientific">uncultured Desulfobacterium sp</name>
    <dbReference type="NCBI Taxonomy" id="201089"/>
    <lineage>
        <taxon>Bacteria</taxon>
        <taxon>Pseudomonadati</taxon>
        <taxon>Thermodesulfobacteriota</taxon>
        <taxon>Desulfobacteria</taxon>
        <taxon>Desulfobacterales</taxon>
        <taxon>Desulfobacteriaceae</taxon>
        <taxon>Desulfobacterium</taxon>
        <taxon>environmental samples</taxon>
    </lineage>
</organism>
<dbReference type="InterPro" id="IPR013328">
    <property type="entry name" value="6PGD_dom2"/>
</dbReference>
<evidence type="ECO:0000256" key="3">
    <source>
        <dbReference type="PIRSR" id="PIRSR000105-1"/>
    </source>
</evidence>
<protein>
    <submittedName>
        <fullName evidence="6">3-hydroxyacyl-CoA dehydrogenase</fullName>
    </submittedName>
</protein>
<evidence type="ECO:0000259" key="4">
    <source>
        <dbReference type="Pfam" id="PF00725"/>
    </source>
</evidence>
<dbReference type="SUPFAM" id="SSF48179">
    <property type="entry name" value="6-phosphogluconate dehydrogenase C-terminal domain-like"/>
    <property type="match status" value="1"/>
</dbReference>
<dbReference type="InterPro" id="IPR006176">
    <property type="entry name" value="3-OHacyl-CoA_DH_NAD-bd"/>
</dbReference>
<dbReference type="InterPro" id="IPR006108">
    <property type="entry name" value="3HC_DH_C"/>
</dbReference>
<dbReference type="PANTHER" id="PTHR48075">
    <property type="entry name" value="3-HYDROXYACYL-COA DEHYDROGENASE FAMILY PROTEIN"/>
    <property type="match status" value="1"/>
</dbReference>
<dbReference type="GO" id="GO:0016616">
    <property type="term" value="F:oxidoreductase activity, acting on the CH-OH group of donors, NAD or NADP as acceptor"/>
    <property type="evidence" value="ECO:0007669"/>
    <property type="project" value="InterPro"/>
</dbReference>
<dbReference type="Pfam" id="PF00725">
    <property type="entry name" value="3HCDH"/>
    <property type="match status" value="1"/>
</dbReference>
<comment type="similarity">
    <text evidence="1">Belongs to the 3-hydroxyacyl-CoA dehydrogenase family.</text>
</comment>
<dbReference type="PIRSF" id="PIRSF000105">
    <property type="entry name" value="HCDH"/>
    <property type="match status" value="1"/>
</dbReference>
<evidence type="ECO:0000259" key="5">
    <source>
        <dbReference type="Pfam" id="PF02737"/>
    </source>
</evidence>
<dbReference type="GO" id="GO:0006631">
    <property type="term" value="P:fatty acid metabolic process"/>
    <property type="evidence" value="ECO:0007669"/>
    <property type="project" value="InterPro"/>
</dbReference>
<dbReference type="Pfam" id="PF02737">
    <property type="entry name" value="3HCDH_N"/>
    <property type="match status" value="1"/>
</dbReference>
<dbReference type="InterPro" id="IPR036291">
    <property type="entry name" value="NAD(P)-bd_dom_sf"/>
</dbReference>
<dbReference type="EMBL" id="OJIN01000014">
    <property type="protein sequence ID" value="SPD71928.1"/>
    <property type="molecule type" value="Genomic_DNA"/>
</dbReference>
<dbReference type="Gene3D" id="3.40.50.720">
    <property type="entry name" value="NAD(P)-binding Rossmann-like Domain"/>
    <property type="match status" value="1"/>
</dbReference>
<proteinExistence type="inferred from homology"/>
<dbReference type="GO" id="GO:0070403">
    <property type="term" value="F:NAD+ binding"/>
    <property type="evidence" value="ECO:0007669"/>
    <property type="project" value="InterPro"/>
</dbReference>
<evidence type="ECO:0000313" key="6">
    <source>
        <dbReference type="EMBL" id="SPD71928.1"/>
    </source>
</evidence>
<feature type="domain" description="3-hydroxyacyl-CoA dehydrogenase C-terminal" evidence="4">
    <location>
        <begin position="192"/>
        <end position="287"/>
    </location>
</feature>
<accession>A0A445MR45</accession>
<dbReference type="PANTHER" id="PTHR48075:SF5">
    <property type="entry name" value="3-HYDROXYBUTYRYL-COA DEHYDROGENASE"/>
    <property type="match status" value="1"/>
</dbReference>
<reference evidence="6" key="1">
    <citation type="submission" date="2018-01" db="EMBL/GenBank/DDBJ databases">
        <authorList>
            <person name="Regsiter A."/>
            <person name="William W."/>
        </authorList>
    </citation>
    <scope>NUCLEOTIDE SEQUENCE</scope>
    <source>
        <strain evidence="6">TRIP AH-1</strain>
    </source>
</reference>
<keyword evidence="2" id="KW-0560">Oxidoreductase</keyword>
<dbReference type="SUPFAM" id="SSF51735">
    <property type="entry name" value="NAD(P)-binding Rossmann-fold domains"/>
    <property type="match status" value="1"/>
</dbReference>
<sequence length="290" mass="31765">MAEIKKIGILGGGMMGSDIALSCALAGYKVLVKELNKESAQSAYTRMVSNLKKWVSKGKLDIDDEAAKGAVRHITTTDSFDEFKDVDLVIEAIFEDPQTKIDNYLMLEKICPPHCIIASNTSSISITKLGACFEDSSRKEQFVGMHFFSPAVVMKLVEVVKGEETSQQTVDAAYDFCITIGKEPVKIVDGVGFIVNRILSALTSEAMRLYEEGFASPEDIDKACRLGLGHPVGPFALMDLASNDLGLKILRTLHEAYGERFRPRPSLVKKVDAGHFGIKAGKGWFTYNKG</sequence>
<dbReference type="InterPro" id="IPR022694">
    <property type="entry name" value="3-OHacyl-CoA_DH"/>
</dbReference>